<dbReference type="CDD" id="cd06530">
    <property type="entry name" value="S26_SPase_I"/>
    <property type="match status" value="1"/>
</dbReference>
<accession>M0P7X0</accession>
<feature type="compositionally biased region" description="Acidic residues" evidence="5">
    <location>
        <begin position="11"/>
        <end position="25"/>
    </location>
</feature>
<evidence type="ECO:0000256" key="2">
    <source>
        <dbReference type="ARBA" id="ARBA00022692"/>
    </source>
</evidence>
<dbReference type="GO" id="GO:0006465">
    <property type="term" value="P:signal peptide processing"/>
    <property type="evidence" value="ECO:0007669"/>
    <property type="project" value="InterPro"/>
</dbReference>
<dbReference type="InterPro" id="IPR036286">
    <property type="entry name" value="LexA/Signal_pep-like_sf"/>
</dbReference>
<dbReference type="SUPFAM" id="SSF51306">
    <property type="entry name" value="LexA/Signal peptidase"/>
    <property type="match status" value="1"/>
</dbReference>
<evidence type="ECO:0000256" key="6">
    <source>
        <dbReference type="SAM" id="Phobius"/>
    </source>
</evidence>
<evidence type="ECO:0000256" key="3">
    <source>
        <dbReference type="ARBA" id="ARBA00022989"/>
    </source>
</evidence>
<dbReference type="STRING" id="1230454.C461_13103"/>
<reference evidence="7 8" key="1">
    <citation type="journal article" date="2014" name="PLoS Genet.">
        <title>Phylogenetically driven sequencing of extremely halophilic archaea reveals strategies for static and dynamic osmo-response.</title>
        <authorList>
            <person name="Becker E.A."/>
            <person name="Seitzer P.M."/>
            <person name="Tritt A."/>
            <person name="Larsen D."/>
            <person name="Krusor M."/>
            <person name="Yao A.I."/>
            <person name="Wu D."/>
            <person name="Madern D."/>
            <person name="Eisen J.A."/>
            <person name="Darling A.E."/>
            <person name="Facciotti M.T."/>
        </authorList>
    </citation>
    <scope>NUCLEOTIDE SEQUENCE [LARGE SCALE GENOMIC DNA]</scope>
    <source>
        <strain evidence="7 8">JCM 13560</strain>
    </source>
</reference>
<keyword evidence="3 6" id="KW-1133">Transmembrane helix</keyword>
<keyword evidence="2 6" id="KW-0812">Transmembrane</keyword>
<comment type="subcellular location">
    <subcellularLocation>
        <location evidence="1">Membrane</location>
    </subcellularLocation>
</comment>
<dbReference type="AlphaFoldDB" id="M0P7X0"/>
<feature type="compositionally biased region" description="Basic and acidic residues" evidence="5">
    <location>
        <begin position="36"/>
        <end position="46"/>
    </location>
</feature>
<evidence type="ECO:0000313" key="8">
    <source>
        <dbReference type="Proteomes" id="UP000011575"/>
    </source>
</evidence>
<dbReference type="PANTHER" id="PTHR10806">
    <property type="entry name" value="SIGNAL PEPTIDASE COMPLEX CATALYTIC SUBUNIT SEC11"/>
    <property type="match status" value="1"/>
</dbReference>
<sequence>MDEGDRPVADDGSDDLTDPDVDAVDGADTPDGPDETVFRETPRENAETVDESGWYRFRHDEDGALMWIREMLSSVAIVLVLGLLLFGVSGVWPPMVAVESGSMEPNMEVGDLVFVTEPGRFAPDAATNDIGVVTHEEGTAADYRTFGSYGSVVIYQPPGRTASPIIHRAMFRVEEGENWYDRADDQYHNADDCGELQHCPAPHGGFITLGDNNGAYDQANGLSAPVRNDWVTGVARVRVPYLGYVRLIATGQARVGDVVGMSTEGGDVVGMSTEGGDVVGMSTEGGDVVGMSAGGSDPVETTGARSLGMSGTRSLADRPGQIRSAGTA</sequence>
<keyword evidence="4 6" id="KW-0472">Membrane</keyword>
<evidence type="ECO:0000256" key="5">
    <source>
        <dbReference type="SAM" id="MobiDB-lite"/>
    </source>
</evidence>
<dbReference type="PANTHER" id="PTHR10806:SF6">
    <property type="entry name" value="SIGNAL PEPTIDASE COMPLEX CATALYTIC SUBUNIT SEC11"/>
    <property type="match status" value="1"/>
</dbReference>
<dbReference type="RefSeq" id="WP_008001939.1">
    <property type="nucleotide sequence ID" value="NZ_AOJI01000029.1"/>
</dbReference>
<evidence type="ECO:0000256" key="1">
    <source>
        <dbReference type="ARBA" id="ARBA00004370"/>
    </source>
</evidence>
<evidence type="ECO:0000313" key="7">
    <source>
        <dbReference type="EMBL" id="EMA66111.1"/>
    </source>
</evidence>
<feature type="transmembrane region" description="Helical" evidence="6">
    <location>
        <begin position="71"/>
        <end position="92"/>
    </location>
</feature>
<feature type="region of interest" description="Disordered" evidence="5">
    <location>
        <begin position="292"/>
        <end position="328"/>
    </location>
</feature>
<gene>
    <name evidence="7" type="ORF">C461_13103</name>
</gene>
<evidence type="ECO:0000256" key="4">
    <source>
        <dbReference type="ARBA" id="ARBA00023136"/>
    </source>
</evidence>
<dbReference type="GO" id="GO:0016020">
    <property type="term" value="C:membrane"/>
    <property type="evidence" value="ECO:0007669"/>
    <property type="project" value="UniProtKB-SubCell"/>
</dbReference>
<dbReference type="InterPro" id="IPR019533">
    <property type="entry name" value="Peptidase_S26"/>
</dbReference>
<feature type="region of interest" description="Disordered" evidence="5">
    <location>
        <begin position="1"/>
        <end position="46"/>
    </location>
</feature>
<dbReference type="GO" id="GO:0004252">
    <property type="term" value="F:serine-type endopeptidase activity"/>
    <property type="evidence" value="ECO:0007669"/>
    <property type="project" value="InterPro"/>
</dbReference>
<dbReference type="Proteomes" id="UP000011575">
    <property type="component" value="Unassembled WGS sequence"/>
</dbReference>
<keyword evidence="8" id="KW-1185">Reference proteome</keyword>
<organism evidence="7 8">
    <name type="scientific">Halorubrum aidingense JCM 13560</name>
    <dbReference type="NCBI Taxonomy" id="1230454"/>
    <lineage>
        <taxon>Archaea</taxon>
        <taxon>Methanobacteriati</taxon>
        <taxon>Methanobacteriota</taxon>
        <taxon>Stenosarchaea group</taxon>
        <taxon>Halobacteria</taxon>
        <taxon>Halobacteriales</taxon>
        <taxon>Haloferacaceae</taxon>
        <taxon>Halorubrum</taxon>
    </lineage>
</organism>
<dbReference type="InterPro" id="IPR001733">
    <property type="entry name" value="Peptidase_S26B"/>
</dbReference>
<protein>
    <submittedName>
        <fullName evidence="7">Signal peptidase I-like protein</fullName>
    </submittedName>
</protein>
<comment type="caution">
    <text evidence="7">The sequence shown here is derived from an EMBL/GenBank/DDBJ whole genome shotgun (WGS) entry which is preliminary data.</text>
</comment>
<name>M0P7X0_9EURY</name>
<dbReference type="PATRIC" id="fig|1230454.4.peg.2632"/>
<proteinExistence type="predicted"/>
<dbReference type="EMBL" id="AOJI01000029">
    <property type="protein sequence ID" value="EMA66111.1"/>
    <property type="molecule type" value="Genomic_DNA"/>
</dbReference>